<feature type="binding site" evidence="9">
    <location>
        <position position="113"/>
    </location>
    <ligand>
        <name>L-histidine</name>
        <dbReference type="ChEBI" id="CHEBI:57595"/>
    </ligand>
</feature>
<dbReference type="UniPathway" id="UPA00031">
    <property type="reaction ID" value="UER00006"/>
</dbReference>
<feature type="binding site" evidence="9">
    <location>
        <position position="96"/>
    </location>
    <ligand>
        <name>L-histidine</name>
        <dbReference type="ChEBI" id="CHEBI:57595"/>
    </ligand>
</feature>
<keyword evidence="12" id="KW-1185">Reference proteome</keyword>
<evidence type="ECO:0000313" key="12">
    <source>
        <dbReference type="Proteomes" id="UP000287601"/>
    </source>
</evidence>
<evidence type="ECO:0000256" key="6">
    <source>
        <dbReference type="ARBA" id="ARBA00022490"/>
    </source>
</evidence>
<dbReference type="Pfam" id="PF13393">
    <property type="entry name" value="tRNA-synt_His"/>
    <property type="match status" value="1"/>
</dbReference>
<feature type="binding site" evidence="9">
    <location>
        <begin position="257"/>
        <end position="258"/>
    </location>
    <ligand>
        <name>L-histidine</name>
        <dbReference type="ChEBI" id="CHEBI:57595"/>
    </ligand>
</feature>
<comment type="subunit">
    <text evidence="4 8">Heteromultimer composed of HisG and HisZ subunits.</text>
</comment>
<dbReference type="InterPro" id="IPR041715">
    <property type="entry name" value="HisRS-like_core"/>
</dbReference>
<feature type="binding site" evidence="9">
    <location>
        <begin position="69"/>
        <end position="71"/>
    </location>
    <ligand>
        <name>L-histidine</name>
        <dbReference type="ChEBI" id="CHEBI:57595"/>
    </ligand>
</feature>
<dbReference type="GO" id="GO:0000105">
    <property type="term" value="P:L-histidine biosynthetic process"/>
    <property type="evidence" value="ECO:0007669"/>
    <property type="project" value="UniProtKB-UniRule"/>
</dbReference>
<comment type="subcellular location">
    <subcellularLocation>
        <location evidence="1 8">Cytoplasm</location>
    </subcellularLocation>
</comment>
<gene>
    <name evidence="8" type="primary">hisZ</name>
    <name evidence="11" type="ORF">EQM06_08360</name>
</gene>
<organism evidence="11 12">
    <name type="scientific">Aminipila luticellarii</name>
    <dbReference type="NCBI Taxonomy" id="2507160"/>
    <lineage>
        <taxon>Bacteria</taxon>
        <taxon>Bacillati</taxon>
        <taxon>Bacillota</taxon>
        <taxon>Clostridia</taxon>
        <taxon>Peptostreptococcales</taxon>
        <taxon>Anaerovoracaceae</taxon>
        <taxon>Aminipila</taxon>
    </lineage>
</organism>
<dbReference type="RefSeq" id="WP_128745878.1">
    <property type="nucleotide sequence ID" value="NZ_CP035281.1"/>
</dbReference>
<comment type="miscellaneous">
    <text evidence="8">This function is generally fulfilled by the C-terminal part of HisG, which is missing in some bacteria such as this one.</text>
</comment>
<protein>
    <recommendedName>
        <fullName evidence="5 8">ATP phosphoribosyltransferase regulatory subunit</fullName>
    </recommendedName>
</protein>
<evidence type="ECO:0000256" key="3">
    <source>
        <dbReference type="ARBA" id="ARBA00005539"/>
    </source>
</evidence>
<accession>A0A410PWB2</accession>
<comment type="similarity">
    <text evidence="3 8">Belongs to the class-II aminoacyl-tRNA synthetase family. HisZ subfamily.</text>
</comment>
<dbReference type="AlphaFoldDB" id="A0A410PWB2"/>
<dbReference type="EMBL" id="CP035281">
    <property type="protein sequence ID" value="QAT43232.1"/>
    <property type="molecule type" value="Genomic_DNA"/>
</dbReference>
<dbReference type="KEGG" id="amij:EQM06_08360"/>
<dbReference type="InterPro" id="IPR004517">
    <property type="entry name" value="HisZ"/>
</dbReference>
<dbReference type="GO" id="GO:0006427">
    <property type="term" value="P:histidyl-tRNA aminoacylation"/>
    <property type="evidence" value="ECO:0007669"/>
    <property type="project" value="TreeGrafter"/>
</dbReference>
<dbReference type="Gene3D" id="3.30.930.10">
    <property type="entry name" value="Bira Bifunctional Protein, Domain 2"/>
    <property type="match status" value="1"/>
</dbReference>
<feature type="binding site" evidence="9">
    <location>
        <position position="109"/>
    </location>
    <ligand>
        <name>L-histidine</name>
        <dbReference type="ChEBI" id="CHEBI:57595"/>
    </ligand>
</feature>
<dbReference type="GO" id="GO:0005737">
    <property type="term" value="C:cytoplasm"/>
    <property type="evidence" value="ECO:0007669"/>
    <property type="project" value="UniProtKB-SubCell"/>
</dbReference>
<evidence type="ECO:0000259" key="10">
    <source>
        <dbReference type="Pfam" id="PF13393"/>
    </source>
</evidence>
<keyword evidence="6 8" id="KW-0963">Cytoplasm</keyword>
<dbReference type="InterPro" id="IPR004516">
    <property type="entry name" value="HisRS/HisZ"/>
</dbReference>
<comment type="function">
    <text evidence="7 8">Required for the first step of histidine biosynthesis. May allow the feedback regulation of ATP phosphoribosyltransferase activity by histidine.</text>
</comment>
<proteinExistence type="inferred from homology"/>
<dbReference type="Proteomes" id="UP000287601">
    <property type="component" value="Chromosome"/>
</dbReference>
<keyword evidence="8" id="KW-0028">Amino-acid biosynthesis</keyword>
<evidence type="ECO:0000256" key="4">
    <source>
        <dbReference type="ARBA" id="ARBA00011496"/>
    </source>
</evidence>
<dbReference type="PANTHER" id="PTHR43707">
    <property type="entry name" value="HISTIDYL-TRNA SYNTHETASE"/>
    <property type="match status" value="1"/>
</dbReference>
<name>A0A410PWB2_9FIRM</name>
<dbReference type="InterPro" id="IPR045864">
    <property type="entry name" value="aa-tRNA-synth_II/BPL/LPL"/>
</dbReference>
<evidence type="ECO:0000256" key="7">
    <source>
        <dbReference type="ARBA" id="ARBA00025246"/>
    </source>
</evidence>
<dbReference type="GO" id="GO:0140096">
    <property type="term" value="F:catalytic activity, acting on a protein"/>
    <property type="evidence" value="ECO:0007669"/>
    <property type="project" value="UniProtKB-ARBA"/>
</dbReference>
<dbReference type="PANTHER" id="PTHR43707:SF1">
    <property type="entry name" value="HISTIDINE--TRNA LIGASE, MITOCHONDRIAL-RELATED"/>
    <property type="match status" value="1"/>
</dbReference>
<dbReference type="GO" id="GO:0016740">
    <property type="term" value="F:transferase activity"/>
    <property type="evidence" value="ECO:0007669"/>
    <property type="project" value="UniProtKB-ARBA"/>
</dbReference>
<dbReference type="OrthoDB" id="9800814at2"/>
<sequence length="374" mass="43080">MNQKESFLKEEEKTILNLRRLYKNYGYAPFKMAKFEEYDLYARNKDFLLSDQIITFTDTNGRLMALKPDVTLSIIKNAKKKSDSIQKLYYSENVYRVSKDTHTYKEFMQTGLECIGDIDLYHMCEVLLLAYKSLELISSRSILTLSHMGIVSSLLEELHLNGEQEKIIFQFINEKNAHGIEKMCEQTGMNQEIYKKLMALISTYGSIDSVLKKLQHISTNEKMDCFIEELKSIGEILKLNGCEHVQMDFSVINGMNYYNGIVFQGFIDGIPAAVLSGGRYDKLLQRMDKQAGAIGFALYLNRLEYLPDTQRAYDVDVLVLYSSDKDIQAVTETVEELNKNGRSAQVQKQIPEKLRYRKLIQIKDGRITSFGSDH</sequence>
<dbReference type="PIRSF" id="PIRSF001549">
    <property type="entry name" value="His-tRNA_synth"/>
    <property type="match status" value="1"/>
</dbReference>
<reference evidence="11 12" key="1">
    <citation type="submission" date="2019-01" db="EMBL/GenBank/DDBJ databases">
        <title>Draft genomes of a novel of Aminipila strains.</title>
        <authorList>
            <person name="Ma S."/>
        </authorList>
    </citation>
    <scope>NUCLEOTIDE SEQUENCE [LARGE SCALE GENOMIC DNA]</scope>
    <source>
        <strain evidence="12">JN-39</strain>
    </source>
</reference>
<evidence type="ECO:0000256" key="8">
    <source>
        <dbReference type="HAMAP-Rule" id="MF_00125"/>
    </source>
</evidence>
<dbReference type="HAMAP" id="MF_00125">
    <property type="entry name" value="HisZ"/>
    <property type="match status" value="1"/>
</dbReference>
<keyword evidence="8" id="KW-0368">Histidine biosynthesis</keyword>
<comment type="pathway">
    <text evidence="2 8">Amino-acid biosynthesis; L-histidine biosynthesis; L-histidine from 5-phospho-alpha-D-ribose 1-diphosphate: step 1/9.</text>
</comment>
<dbReference type="GO" id="GO:0004821">
    <property type="term" value="F:histidine-tRNA ligase activity"/>
    <property type="evidence" value="ECO:0007669"/>
    <property type="project" value="TreeGrafter"/>
</dbReference>
<evidence type="ECO:0000256" key="1">
    <source>
        <dbReference type="ARBA" id="ARBA00004496"/>
    </source>
</evidence>
<feature type="domain" description="Class II Histidinyl-tRNA synthetase (HisRS)-like catalytic core" evidence="10">
    <location>
        <begin position="9"/>
        <end position="303"/>
    </location>
</feature>
<evidence type="ECO:0000313" key="11">
    <source>
        <dbReference type="EMBL" id="QAT43232.1"/>
    </source>
</evidence>
<evidence type="ECO:0000256" key="2">
    <source>
        <dbReference type="ARBA" id="ARBA00004667"/>
    </source>
</evidence>
<dbReference type="SUPFAM" id="SSF55681">
    <property type="entry name" value="Class II aaRS and biotin synthetases"/>
    <property type="match status" value="1"/>
</dbReference>
<evidence type="ECO:0000256" key="9">
    <source>
        <dbReference type="PIRSR" id="PIRSR001549-1"/>
    </source>
</evidence>
<evidence type="ECO:0000256" key="5">
    <source>
        <dbReference type="ARBA" id="ARBA00020397"/>
    </source>
</evidence>